<dbReference type="Gene3D" id="2.40.70.10">
    <property type="entry name" value="Acid Proteases"/>
    <property type="match status" value="1"/>
</dbReference>
<feature type="non-terminal residue" evidence="1">
    <location>
        <position position="1"/>
    </location>
</feature>
<organism evidence="1 2">
    <name type="scientific">Coprinopsis marcescibilis</name>
    <name type="common">Agaric fungus</name>
    <name type="synonym">Psathyrella marcescibilis</name>
    <dbReference type="NCBI Taxonomy" id="230819"/>
    <lineage>
        <taxon>Eukaryota</taxon>
        <taxon>Fungi</taxon>
        <taxon>Dikarya</taxon>
        <taxon>Basidiomycota</taxon>
        <taxon>Agaricomycotina</taxon>
        <taxon>Agaricomycetes</taxon>
        <taxon>Agaricomycetidae</taxon>
        <taxon>Agaricales</taxon>
        <taxon>Agaricineae</taxon>
        <taxon>Psathyrellaceae</taxon>
        <taxon>Coprinopsis</taxon>
    </lineage>
</organism>
<reference evidence="1 2" key="1">
    <citation type="journal article" date="2019" name="Nat. Ecol. Evol.">
        <title>Megaphylogeny resolves global patterns of mushroom evolution.</title>
        <authorList>
            <person name="Varga T."/>
            <person name="Krizsan K."/>
            <person name="Foldi C."/>
            <person name="Dima B."/>
            <person name="Sanchez-Garcia M."/>
            <person name="Sanchez-Ramirez S."/>
            <person name="Szollosi G.J."/>
            <person name="Szarkandi J.G."/>
            <person name="Papp V."/>
            <person name="Albert L."/>
            <person name="Andreopoulos W."/>
            <person name="Angelini C."/>
            <person name="Antonin V."/>
            <person name="Barry K.W."/>
            <person name="Bougher N.L."/>
            <person name="Buchanan P."/>
            <person name="Buyck B."/>
            <person name="Bense V."/>
            <person name="Catcheside P."/>
            <person name="Chovatia M."/>
            <person name="Cooper J."/>
            <person name="Damon W."/>
            <person name="Desjardin D."/>
            <person name="Finy P."/>
            <person name="Geml J."/>
            <person name="Haridas S."/>
            <person name="Hughes K."/>
            <person name="Justo A."/>
            <person name="Karasinski D."/>
            <person name="Kautmanova I."/>
            <person name="Kiss B."/>
            <person name="Kocsube S."/>
            <person name="Kotiranta H."/>
            <person name="LaButti K.M."/>
            <person name="Lechner B.E."/>
            <person name="Liimatainen K."/>
            <person name="Lipzen A."/>
            <person name="Lukacs Z."/>
            <person name="Mihaltcheva S."/>
            <person name="Morgado L.N."/>
            <person name="Niskanen T."/>
            <person name="Noordeloos M.E."/>
            <person name="Ohm R.A."/>
            <person name="Ortiz-Santana B."/>
            <person name="Ovrebo C."/>
            <person name="Racz N."/>
            <person name="Riley R."/>
            <person name="Savchenko A."/>
            <person name="Shiryaev A."/>
            <person name="Soop K."/>
            <person name="Spirin V."/>
            <person name="Szebenyi C."/>
            <person name="Tomsovsky M."/>
            <person name="Tulloss R.E."/>
            <person name="Uehling J."/>
            <person name="Grigoriev I.V."/>
            <person name="Vagvolgyi C."/>
            <person name="Papp T."/>
            <person name="Martin F.M."/>
            <person name="Miettinen O."/>
            <person name="Hibbett D.S."/>
            <person name="Nagy L.G."/>
        </authorList>
    </citation>
    <scope>NUCLEOTIDE SEQUENCE [LARGE SCALE GENOMIC DNA]</scope>
    <source>
        <strain evidence="1 2">CBS 121175</strain>
    </source>
</reference>
<dbReference type="OrthoDB" id="2919534at2759"/>
<dbReference type="Proteomes" id="UP000307440">
    <property type="component" value="Unassembled WGS sequence"/>
</dbReference>
<proteinExistence type="predicted"/>
<protein>
    <submittedName>
        <fullName evidence="1">Uncharacterized protein</fullName>
    </submittedName>
</protein>
<dbReference type="EMBL" id="ML210264">
    <property type="protein sequence ID" value="TFK21579.1"/>
    <property type="molecule type" value="Genomic_DNA"/>
</dbReference>
<sequence>PFVHGAELEGPRGEVVRFRGVVDDGAMVNAIDSGSYQEKGTRLERLETSGRWLRMADGRLTPSLGVWRGKVSMGGIARRGEFEVFDSGGAWTLLIGKPMLESYKAVHDYATDSIHIPRTGTS</sequence>
<feature type="non-terminal residue" evidence="1">
    <location>
        <position position="122"/>
    </location>
</feature>
<dbReference type="AlphaFoldDB" id="A0A5C3KMB2"/>
<gene>
    <name evidence="1" type="ORF">FA15DRAFT_553620</name>
</gene>
<name>A0A5C3KMB2_COPMA</name>
<evidence type="ECO:0000313" key="1">
    <source>
        <dbReference type="EMBL" id="TFK21579.1"/>
    </source>
</evidence>
<keyword evidence="2" id="KW-1185">Reference proteome</keyword>
<accession>A0A5C3KMB2</accession>
<evidence type="ECO:0000313" key="2">
    <source>
        <dbReference type="Proteomes" id="UP000307440"/>
    </source>
</evidence>
<dbReference type="InterPro" id="IPR021109">
    <property type="entry name" value="Peptidase_aspartic_dom_sf"/>
</dbReference>